<keyword evidence="1" id="KW-0812">Transmembrane</keyword>
<feature type="transmembrane region" description="Helical" evidence="1">
    <location>
        <begin position="377"/>
        <end position="394"/>
    </location>
</feature>
<feature type="transmembrane region" description="Helical" evidence="1">
    <location>
        <begin position="169"/>
        <end position="190"/>
    </location>
</feature>
<sequence>MLDILKITIIFIAILIFLRLKWNIGYVLLLASGLLAILYLMPIPTILSTIKSTVADPVTIKLFFALTLIKSLEMILREKQVLSKMMEASRNILKRKKAVIISMPMLIGLLPSLGGAYFSAPMVEESTKGLKMSQEEKGFINYWFRHPWEYILPLYPGILLASAITGIELRSLILVNLTYALLIFITGFLFSMRGVKGGFAKKVERRKRDLWSFLPVLLILLMVMAMHIELHYALGFTILLLFVFYRFSPKEAFRVIRHGFTPDVIVIVFGTMLFKFTMENSGAVAHLSQYFKDVGIPILPILFILPFLSGLLTGITVGFVSSTFPLLMSLAGGAHLNEITFAFASGFTGVLLSPVHLCFVLTREYFKADIAGIYRKTIPGCAIIMTGALIVYFIL</sequence>
<reference evidence="2" key="1">
    <citation type="submission" date="2019-10" db="EMBL/GenBank/DDBJ databases">
        <title>Metagenomic sequencing of thiosulfate-disproportionating enrichment culture.</title>
        <authorList>
            <person name="Umezawa K."/>
            <person name="Kojima H."/>
            <person name="Fukui M."/>
        </authorList>
    </citation>
    <scope>NUCLEOTIDE SEQUENCE</scope>
    <source>
        <strain evidence="2">45J</strain>
    </source>
</reference>
<proteinExistence type="predicted"/>
<feature type="transmembrane region" description="Helical" evidence="1">
    <location>
        <begin position="260"/>
        <end position="278"/>
    </location>
</feature>
<feature type="transmembrane region" description="Helical" evidence="1">
    <location>
        <begin position="298"/>
        <end position="327"/>
    </location>
</feature>
<evidence type="ECO:0000313" key="2">
    <source>
        <dbReference type="EMBL" id="GER93301.1"/>
    </source>
</evidence>
<dbReference type="EMBL" id="BLAB01000001">
    <property type="protein sequence ID" value="GER93301.1"/>
    <property type="molecule type" value="Genomic_DNA"/>
</dbReference>
<protein>
    <submittedName>
        <fullName evidence="2">DUF401 domain-containing protein</fullName>
    </submittedName>
</protein>
<organism evidence="2">
    <name type="scientific">hot springs metagenome</name>
    <dbReference type="NCBI Taxonomy" id="433727"/>
    <lineage>
        <taxon>unclassified sequences</taxon>
        <taxon>metagenomes</taxon>
        <taxon>ecological metagenomes</taxon>
    </lineage>
</organism>
<dbReference type="PANTHER" id="PTHR39556">
    <property type="entry name" value="PROTEIN, PUTATIVE-RELATED"/>
    <property type="match status" value="1"/>
</dbReference>
<keyword evidence="1" id="KW-1133">Transmembrane helix</keyword>
<gene>
    <name evidence="2" type="ORF">A45J_1038</name>
</gene>
<accession>A0A5J4L377</accession>
<dbReference type="PANTHER" id="PTHR39556:SF1">
    <property type="entry name" value="PROTEIN, PUTATIVE-RELATED"/>
    <property type="match status" value="1"/>
</dbReference>
<feature type="transmembrane region" description="Helical" evidence="1">
    <location>
        <begin position="210"/>
        <end position="226"/>
    </location>
</feature>
<feature type="transmembrane region" description="Helical" evidence="1">
    <location>
        <begin position="7"/>
        <end position="40"/>
    </location>
</feature>
<dbReference type="AlphaFoldDB" id="A0A5J4L377"/>
<feature type="transmembrane region" description="Helical" evidence="1">
    <location>
        <begin position="339"/>
        <end position="357"/>
    </location>
</feature>
<keyword evidence="1" id="KW-0472">Membrane</keyword>
<comment type="caution">
    <text evidence="2">The sequence shown here is derived from an EMBL/GenBank/DDBJ whole genome shotgun (WGS) entry which is preliminary data.</text>
</comment>
<evidence type="ECO:0000256" key="1">
    <source>
        <dbReference type="SAM" id="Phobius"/>
    </source>
</evidence>
<name>A0A5J4L377_9ZZZZ</name>
<feature type="transmembrane region" description="Helical" evidence="1">
    <location>
        <begin position="98"/>
        <end position="120"/>
    </location>
</feature>
<dbReference type="Pfam" id="PF04165">
    <property type="entry name" value="DUF401"/>
    <property type="match status" value="1"/>
</dbReference>
<feature type="transmembrane region" description="Helical" evidence="1">
    <location>
        <begin position="60"/>
        <end position="77"/>
    </location>
</feature>
<dbReference type="InterPro" id="IPR007294">
    <property type="entry name" value="DUF401"/>
</dbReference>